<dbReference type="PANTHER" id="PTHR36166:SF1">
    <property type="entry name" value="SRPBCC DOMAIN-CONTAINING PROTEIN"/>
    <property type="match status" value="1"/>
</dbReference>
<sequence>MSIVLATTIDIDATPEQVWAVLADFSSYGEWSNFSRIDGIPELGDRLKIRMPGMAFRPTITAATPDRELQWSEKFGSERFFLGEHNFTLVRTDDGGTRVHNTETFSGVLTKPFERFFANNHNDSGYAAFNRALKTRVETRVSRPLS</sequence>
<dbReference type="AlphaFoldDB" id="A0A8A4ZF40"/>
<dbReference type="Pfam" id="PF10604">
    <property type="entry name" value="Polyketide_cyc2"/>
    <property type="match status" value="1"/>
</dbReference>
<dbReference type="CDD" id="cd07822">
    <property type="entry name" value="SRPBCC_4"/>
    <property type="match status" value="1"/>
</dbReference>
<accession>A0A8A4ZF40</accession>
<dbReference type="EMBL" id="CP071868">
    <property type="protein sequence ID" value="QTE30504.1"/>
    <property type="molecule type" value="Genomic_DNA"/>
</dbReference>
<dbReference type="InterPro" id="IPR019587">
    <property type="entry name" value="Polyketide_cyclase/dehydratase"/>
</dbReference>
<gene>
    <name evidence="1" type="ORF">J4E96_05870</name>
</gene>
<dbReference type="KEGG" id="psic:J4E96_05870"/>
<dbReference type="Proteomes" id="UP000663937">
    <property type="component" value="Chromosome"/>
</dbReference>
<dbReference type="RefSeq" id="WP_227424842.1">
    <property type="nucleotide sequence ID" value="NZ_CP071868.1"/>
</dbReference>
<evidence type="ECO:0000313" key="2">
    <source>
        <dbReference type="Proteomes" id="UP000663937"/>
    </source>
</evidence>
<keyword evidence="2" id="KW-1185">Reference proteome</keyword>
<dbReference type="PANTHER" id="PTHR36166">
    <property type="entry name" value="CHROMOSOME 9, WHOLE GENOME SHOTGUN SEQUENCE"/>
    <property type="match status" value="1"/>
</dbReference>
<evidence type="ECO:0000313" key="1">
    <source>
        <dbReference type="EMBL" id="QTE30504.1"/>
    </source>
</evidence>
<dbReference type="InterPro" id="IPR023393">
    <property type="entry name" value="START-like_dom_sf"/>
</dbReference>
<organism evidence="1 2">
    <name type="scientific">Pengzhenrongella sicca</name>
    <dbReference type="NCBI Taxonomy" id="2819238"/>
    <lineage>
        <taxon>Bacteria</taxon>
        <taxon>Bacillati</taxon>
        <taxon>Actinomycetota</taxon>
        <taxon>Actinomycetes</taxon>
        <taxon>Micrococcales</taxon>
        <taxon>Pengzhenrongella</taxon>
    </lineage>
</organism>
<proteinExistence type="predicted"/>
<name>A0A8A4ZF40_9MICO</name>
<reference evidence="1" key="1">
    <citation type="submission" date="2021-03" db="EMBL/GenBank/DDBJ databases">
        <title>Pengzhenrongella sicca gen. nov., sp. nov., a new member of suborder Micrococcineae isolated from High-Arctic tundra soil.</title>
        <authorList>
            <person name="Peng F."/>
        </authorList>
    </citation>
    <scope>NUCLEOTIDE SEQUENCE</scope>
    <source>
        <strain evidence="1">LRZ-2</strain>
    </source>
</reference>
<dbReference type="Gene3D" id="3.30.530.20">
    <property type="match status" value="1"/>
</dbReference>
<protein>
    <submittedName>
        <fullName evidence="1">SRPBCC domain-containing protein</fullName>
    </submittedName>
</protein>
<dbReference type="SUPFAM" id="SSF55961">
    <property type="entry name" value="Bet v1-like"/>
    <property type="match status" value="1"/>
</dbReference>